<dbReference type="InterPro" id="IPR052158">
    <property type="entry name" value="INH-QAR"/>
</dbReference>
<gene>
    <name evidence="2" type="ORF">K469DRAFT_720430</name>
</gene>
<dbReference type="SUPFAM" id="SSF52317">
    <property type="entry name" value="Class I glutamine amidotransferase-like"/>
    <property type="match status" value="1"/>
</dbReference>
<evidence type="ECO:0000313" key="2">
    <source>
        <dbReference type="EMBL" id="KAF2191425.1"/>
    </source>
</evidence>
<keyword evidence="3" id="KW-1185">Reference proteome</keyword>
<dbReference type="PANTHER" id="PTHR43130:SF7">
    <property type="entry name" value="DJ-1_PFPI DOMAIN-CONTAINING PROTEIN"/>
    <property type="match status" value="1"/>
</dbReference>
<dbReference type="Proteomes" id="UP000800200">
    <property type="component" value="Unassembled WGS sequence"/>
</dbReference>
<dbReference type="InterPro" id="IPR029062">
    <property type="entry name" value="Class_I_gatase-like"/>
</dbReference>
<dbReference type="Gene3D" id="3.40.50.880">
    <property type="match status" value="1"/>
</dbReference>
<accession>A0A6A6EJV9</accession>
<dbReference type="InterPro" id="IPR002818">
    <property type="entry name" value="DJ-1/PfpI"/>
</dbReference>
<dbReference type="AlphaFoldDB" id="A0A6A6EJV9"/>
<reference evidence="2" key="1">
    <citation type="journal article" date="2020" name="Stud. Mycol.">
        <title>101 Dothideomycetes genomes: a test case for predicting lifestyles and emergence of pathogens.</title>
        <authorList>
            <person name="Haridas S."/>
            <person name="Albert R."/>
            <person name="Binder M."/>
            <person name="Bloem J."/>
            <person name="Labutti K."/>
            <person name="Salamov A."/>
            <person name="Andreopoulos B."/>
            <person name="Baker S."/>
            <person name="Barry K."/>
            <person name="Bills G."/>
            <person name="Bluhm B."/>
            <person name="Cannon C."/>
            <person name="Castanera R."/>
            <person name="Culley D."/>
            <person name="Daum C."/>
            <person name="Ezra D."/>
            <person name="Gonzalez J."/>
            <person name="Henrissat B."/>
            <person name="Kuo A."/>
            <person name="Liang C."/>
            <person name="Lipzen A."/>
            <person name="Lutzoni F."/>
            <person name="Magnuson J."/>
            <person name="Mondo S."/>
            <person name="Nolan M."/>
            <person name="Ohm R."/>
            <person name="Pangilinan J."/>
            <person name="Park H.-J."/>
            <person name="Ramirez L."/>
            <person name="Alfaro M."/>
            <person name="Sun H."/>
            <person name="Tritt A."/>
            <person name="Yoshinaga Y."/>
            <person name="Zwiers L.-H."/>
            <person name="Turgeon B."/>
            <person name="Goodwin S."/>
            <person name="Spatafora J."/>
            <person name="Crous P."/>
            <person name="Grigoriev I."/>
        </authorList>
    </citation>
    <scope>NUCLEOTIDE SEQUENCE</scope>
    <source>
        <strain evidence="2">CBS 207.26</strain>
    </source>
</reference>
<dbReference type="EMBL" id="ML994617">
    <property type="protein sequence ID" value="KAF2191425.1"/>
    <property type="molecule type" value="Genomic_DNA"/>
</dbReference>
<dbReference type="PANTHER" id="PTHR43130">
    <property type="entry name" value="ARAC-FAMILY TRANSCRIPTIONAL REGULATOR"/>
    <property type="match status" value="1"/>
</dbReference>
<proteinExistence type="predicted"/>
<protein>
    <submittedName>
        <fullName evidence="2">DJ-1/PfpI family protein</fullName>
    </submittedName>
</protein>
<evidence type="ECO:0000313" key="3">
    <source>
        <dbReference type="Proteomes" id="UP000800200"/>
    </source>
</evidence>
<dbReference type="OrthoDB" id="543156at2759"/>
<sequence length="237" mass="26219">MTSEKKPLRIAVLFEDVQMTDLAGLDILGNLSTASVQFASQINPQFASFLPLSTPMEFLYLSSTLESTIMTPSVRVVPTHTYDSAPRDLDMIVIAGPDPRKIPEASLKFLREAVQKTRVVLTTCTGAMWFAASGALDRKKATTNRVFLPLATKMFPNVEWQDQRWVVDKGHFEGAEIWTAGGAGCGIHMFVEYARKNFDKRIVDLSLTGLDFFPEGETGQFYEGPVKVEIPVPASLP</sequence>
<dbReference type="Pfam" id="PF01965">
    <property type="entry name" value="DJ-1_PfpI"/>
    <property type="match status" value="1"/>
</dbReference>
<feature type="domain" description="DJ-1/PfpI" evidence="1">
    <location>
        <begin position="72"/>
        <end position="170"/>
    </location>
</feature>
<evidence type="ECO:0000259" key="1">
    <source>
        <dbReference type="Pfam" id="PF01965"/>
    </source>
</evidence>
<name>A0A6A6EJV9_9PEZI</name>
<organism evidence="2 3">
    <name type="scientific">Zopfia rhizophila CBS 207.26</name>
    <dbReference type="NCBI Taxonomy" id="1314779"/>
    <lineage>
        <taxon>Eukaryota</taxon>
        <taxon>Fungi</taxon>
        <taxon>Dikarya</taxon>
        <taxon>Ascomycota</taxon>
        <taxon>Pezizomycotina</taxon>
        <taxon>Dothideomycetes</taxon>
        <taxon>Dothideomycetes incertae sedis</taxon>
        <taxon>Zopfiaceae</taxon>
        <taxon>Zopfia</taxon>
    </lineage>
</organism>